<organism evidence="2 3">
    <name type="scientific">Thalassospira profundimaris</name>
    <dbReference type="NCBI Taxonomy" id="502049"/>
    <lineage>
        <taxon>Bacteria</taxon>
        <taxon>Pseudomonadati</taxon>
        <taxon>Pseudomonadota</taxon>
        <taxon>Alphaproteobacteria</taxon>
        <taxon>Rhodospirillales</taxon>
        <taxon>Thalassospiraceae</taxon>
        <taxon>Thalassospira</taxon>
    </lineage>
</organism>
<feature type="chain" id="PRO_5017017383" description="Cytochrome c domain-containing protein" evidence="1">
    <location>
        <begin position="21"/>
        <end position="494"/>
    </location>
</feature>
<evidence type="ECO:0000256" key="1">
    <source>
        <dbReference type="SAM" id="SignalP"/>
    </source>
</evidence>
<evidence type="ECO:0000313" key="2">
    <source>
        <dbReference type="EMBL" id="RCK39574.1"/>
    </source>
</evidence>
<evidence type="ECO:0008006" key="4">
    <source>
        <dbReference type="Google" id="ProtNLM"/>
    </source>
</evidence>
<keyword evidence="1" id="KW-0732">Signal</keyword>
<name>A0A367WDP6_9PROT</name>
<sequence length="494" mass="52678">MKSAFHRVLTAGILSGAALAASVSASAQTSILPSDAYNACPLDKAEMATWFHGTEITLNGSVMAANSAKFPTNNTNCDFFKWSAQMFLWLTSPAELKATGDMSYIFDADGFYDVSPENDKGVRKFLKNDTPINKFLVRVNKQDQDVPTTIGETGQAGGGGILISQAGSIVYYGIHTNTFYGAFLTGQKAGKIKLGTFPTTEADKEEVVAYAKANGLDASAPMALAIELKTSWIDASTVSNPESYVQVKAEVPKYDKRAATEWKLIGTETKTLALTGMHIVGSVQGHPEMIWATFEHSNNTPNGTFYYQSAANAVTESDFDKSVTGYTFYAPNTPGNGVNVESAHIDKSGNIVLTAPATRIVPTSVVRTNPWGTPGADANSATVNAQIISMNNNVLGNLVPGDLRANYVQIGSVWTSNGIIPQSPLPDQSNEDIALLAPEVGSSRLANTTMETYFQGTQMGNCFLCHNAGGSPAPKASFGDEELSHVFFDLAPLK</sequence>
<comment type="caution">
    <text evidence="2">The sequence shown here is derived from an EMBL/GenBank/DDBJ whole genome shotgun (WGS) entry which is preliminary data.</text>
</comment>
<reference evidence="2 3" key="1">
    <citation type="submission" date="2014-07" db="EMBL/GenBank/DDBJ databases">
        <title>Draft genome sequence of Thalassospira profundimaris 35.</title>
        <authorList>
            <person name="Lai Q."/>
            <person name="Shao Z."/>
        </authorList>
    </citation>
    <scope>NUCLEOTIDE SEQUENCE [LARGE SCALE GENOMIC DNA]</scope>
    <source>
        <strain evidence="2 3">35</strain>
    </source>
</reference>
<dbReference type="EMBL" id="JPWF01000001">
    <property type="protein sequence ID" value="RCK39574.1"/>
    <property type="molecule type" value="Genomic_DNA"/>
</dbReference>
<dbReference type="OrthoDB" id="280897at2"/>
<dbReference type="RefSeq" id="WP_114100367.1">
    <property type="nucleotide sequence ID" value="NZ_JPWF01000001.1"/>
</dbReference>
<gene>
    <name evidence="2" type="ORF">TH19_00505</name>
</gene>
<dbReference type="Proteomes" id="UP000253226">
    <property type="component" value="Unassembled WGS sequence"/>
</dbReference>
<dbReference type="AlphaFoldDB" id="A0A367WDP6"/>
<proteinExistence type="predicted"/>
<accession>A0A367WDP6</accession>
<protein>
    <recommendedName>
        <fullName evidence="4">Cytochrome c domain-containing protein</fullName>
    </recommendedName>
</protein>
<evidence type="ECO:0000313" key="3">
    <source>
        <dbReference type="Proteomes" id="UP000253226"/>
    </source>
</evidence>
<feature type="signal peptide" evidence="1">
    <location>
        <begin position="1"/>
        <end position="20"/>
    </location>
</feature>